<comment type="similarity">
    <text evidence="1">Belongs to the CoA-transferase III family.</text>
</comment>
<reference evidence="3" key="1">
    <citation type="submission" date="2023-03" db="EMBL/GenBank/DDBJ databases">
        <authorList>
            <person name="Steffen K."/>
            <person name="Cardenas P."/>
        </authorList>
    </citation>
    <scope>NUCLEOTIDE SEQUENCE</scope>
</reference>
<dbReference type="EMBL" id="CASHTH010002423">
    <property type="protein sequence ID" value="CAI8029623.1"/>
    <property type="molecule type" value="Genomic_DNA"/>
</dbReference>
<dbReference type="PANTHER" id="PTHR48228:SF5">
    <property type="entry name" value="ALPHA-METHYLACYL-COA RACEMASE"/>
    <property type="match status" value="1"/>
</dbReference>
<sequence length="142" mass="15401">MAAHPLSGVTILDLATIQAGPYGAALLADLGARAVADPRTYAGKEGIQVDLQTPEGKEIVHKLIARADVLSHNFRLGVPERLQIDWETCLKINPRLVHVWMGTYGENGVHARRPGAHPIPGAIMGGAMRQMGRGMPRRRNRS</sequence>
<organism evidence="3 4">
    <name type="scientific">Geodia barretti</name>
    <name type="common">Barrett's horny sponge</name>
    <dbReference type="NCBI Taxonomy" id="519541"/>
    <lineage>
        <taxon>Eukaryota</taxon>
        <taxon>Metazoa</taxon>
        <taxon>Porifera</taxon>
        <taxon>Demospongiae</taxon>
        <taxon>Heteroscleromorpha</taxon>
        <taxon>Tetractinellida</taxon>
        <taxon>Astrophorina</taxon>
        <taxon>Geodiidae</taxon>
        <taxon>Geodia</taxon>
    </lineage>
</organism>
<dbReference type="GO" id="GO:0003824">
    <property type="term" value="F:catalytic activity"/>
    <property type="evidence" value="ECO:0007669"/>
    <property type="project" value="InterPro"/>
</dbReference>
<dbReference type="Proteomes" id="UP001174909">
    <property type="component" value="Unassembled WGS sequence"/>
</dbReference>
<feature type="region of interest" description="Disordered" evidence="2">
    <location>
        <begin position="120"/>
        <end position="142"/>
    </location>
</feature>
<evidence type="ECO:0000256" key="2">
    <source>
        <dbReference type="SAM" id="MobiDB-lite"/>
    </source>
</evidence>
<evidence type="ECO:0000313" key="4">
    <source>
        <dbReference type="Proteomes" id="UP001174909"/>
    </source>
</evidence>
<dbReference type="Pfam" id="PF02515">
    <property type="entry name" value="CoA_transf_3"/>
    <property type="match status" value="2"/>
</dbReference>
<dbReference type="InterPro" id="IPR003673">
    <property type="entry name" value="CoA-Trfase_fam_III"/>
</dbReference>
<name>A0AA35SGM1_GEOBA</name>
<dbReference type="InterPro" id="IPR050509">
    <property type="entry name" value="CoA-transferase_III"/>
</dbReference>
<comment type="caution">
    <text evidence="3">The sequence shown here is derived from an EMBL/GenBank/DDBJ whole genome shotgun (WGS) entry which is preliminary data.</text>
</comment>
<gene>
    <name evidence="3" type="ORF">GBAR_LOCUS16808</name>
</gene>
<dbReference type="InterPro" id="IPR023606">
    <property type="entry name" value="CoA-Trfase_III_dom_1_sf"/>
</dbReference>
<protein>
    <submittedName>
        <fullName evidence="3">Acetyl-CoA:oxalate CoA-transferase</fullName>
    </submittedName>
</protein>
<accession>A0AA35SGM1</accession>
<keyword evidence="4" id="KW-1185">Reference proteome</keyword>
<dbReference type="PANTHER" id="PTHR48228">
    <property type="entry name" value="SUCCINYL-COA--D-CITRAMALATE COA-TRANSFERASE"/>
    <property type="match status" value="1"/>
</dbReference>
<evidence type="ECO:0000313" key="3">
    <source>
        <dbReference type="EMBL" id="CAI8029623.1"/>
    </source>
</evidence>
<feature type="compositionally biased region" description="Low complexity" evidence="2">
    <location>
        <begin position="125"/>
        <end position="134"/>
    </location>
</feature>
<dbReference type="Gene3D" id="3.40.50.10540">
    <property type="entry name" value="Crotonobetainyl-coa:carnitine coa-transferase, domain 1"/>
    <property type="match status" value="1"/>
</dbReference>
<dbReference type="SUPFAM" id="SSF89796">
    <property type="entry name" value="CoA-transferase family III (CaiB/BaiF)"/>
    <property type="match status" value="1"/>
</dbReference>
<proteinExistence type="inferred from homology"/>
<evidence type="ECO:0000256" key="1">
    <source>
        <dbReference type="ARBA" id="ARBA00008383"/>
    </source>
</evidence>
<dbReference type="AlphaFoldDB" id="A0AA35SGM1"/>